<sequence>MALVTAAPATGVIASEHTRRLSISNKHLMADEAEKDPYFAGVLPTAGTLRTISVGGRQYQLAPRAKSWVRTGRASGAAASPSAPERRE</sequence>
<comment type="caution">
    <text evidence="1">The sequence shown here is derived from an EMBL/GenBank/DDBJ whole genome shotgun (WGS) entry which is preliminary data.</text>
</comment>
<protein>
    <submittedName>
        <fullName evidence="1">Uncharacterized protein</fullName>
    </submittedName>
</protein>
<reference evidence="1 2" key="1">
    <citation type="submission" date="2018-01" db="EMBL/GenBank/DDBJ databases">
        <title>Draft genome sequence of Nonomuraea sp. KC333.</title>
        <authorList>
            <person name="Sahin N."/>
            <person name="Saygin H."/>
            <person name="Ay H."/>
        </authorList>
    </citation>
    <scope>NUCLEOTIDE SEQUENCE [LARGE SCALE GENOMIC DNA]</scope>
    <source>
        <strain evidence="1 2">KC333</strain>
    </source>
</reference>
<name>A0A2W2EEQ3_9ACTN</name>
<dbReference type="Proteomes" id="UP000249304">
    <property type="component" value="Unassembled WGS sequence"/>
</dbReference>
<gene>
    <name evidence="1" type="ORF">C1J01_07600</name>
</gene>
<evidence type="ECO:0000313" key="2">
    <source>
        <dbReference type="Proteomes" id="UP000249304"/>
    </source>
</evidence>
<dbReference type="EMBL" id="POUD01000020">
    <property type="protein sequence ID" value="PZG21001.1"/>
    <property type="molecule type" value="Genomic_DNA"/>
</dbReference>
<accession>A0A2W2EEQ3</accession>
<evidence type="ECO:0000313" key="1">
    <source>
        <dbReference type="EMBL" id="PZG21001.1"/>
    </source>
</evidence>
<dbReference type="OrthoDB" id="3541971at2"/>
<dbReference type="RefSeq" id="WP_111177489.1">
    <property type="nucleotide sequence ID" value="NZ_POUD01000020.1"/>
</dbReference>
<organism evidence="1 2">
    <name type="scientific">Nonomuraea aridisoli</name>
    <dbReference type="NCBI Taxonomy" id="2070368"/>
    <lineage>
        <taxon>Bacteria</taxon>
        <taxon>Bacillati</taxon>
        <taxon>Actinomycetota</taxon>
        <taxon>Actinomycetes</taxon>
        <taxon>Streptosporangiales</taxon>
        <taxon>Streptosporangiaceae</taxon>
        <taxon>Nonomuraea</taxon>
    </lineage>
</organism>
<keyword evidence="2" id="KW-1185">Reference proteome</keyword>
<proteinExistence type="predicted"/>
<dbReference type="AlphaFoldDB" id="A0A2W2EEQ3"/>